<evidence type="ECO:0000313" key="2">
    <source>
        <dbReference type="EMBL" id="GIF02673.1"/>
    </source>
</evidence>
<organism evidence="2 3">
    <name type="scientific">Actinoplanes siamensis</name>
    <dbReference type="NCBI Taxonomy" id="1223317"/>
    <lineage>
        <taxon>Bacteria</taxon>
        <taxon>Bacillati</taxon>
        <taxon>Actinomycetota</taxon>
        <taxon>Actinomycetes</taxon>
        <taxon>Micromonosporales</taxon>
        <taxon>Micromonosporaceae</taxon>
        <taxon>Actinoplanes</taxon>
    </lineage>
</organism>
<dbReference type="RefSeq" id="WP_203676283.1">
    <property type="nucleotide sequence ID" value="NZ_BOMW01000004.1"/>
</dbReference>
<feature type="transmembrane region" description="Helical" evidence="1">
    <location>
        <begin position="12"/>
        <end position="31"/>
    </location>
</feature>
<proteinExistence type="predicted"/>
<keyword evidence="1" id="KW-0472">Membrane</keyword>
<keyword evidence="1" id="KW-0812">Transmembrane</keyword>
<comment type="caution">
    <text evidence="2">The sequence shown here is derived from an EMBL/GenBank/DDBJ whole genome shotgun (WGS) entry which is preliminary data.</text>
</comment>
<feature type="transmembrane region" description="Helical" evidence="1">
    <location>
        <begin position="75"/>
        <end position="100"/>
    </location>
</feature>
<dbReference type="EMBL" id="BOMW01000004">
    <property type="protein sequence ID" value="GIF02673.1"/>
    <property type="molecule type" value="Genomic_DNA"/>
</dbReference>
<feature type="transmembrane region" description="Helical" evidence="1">
    <location>
        <begin position="112"/>
        <end position="145"/>
    </location>
</feature>
<evidence type="ECO:0000256" key="1">
    <source>
        <dbReference type="SAM" id="Phobius"/>
    </source>
</evidence>
<feature type="transmembrane region" description="Helical" evidence="1">
    <location>
        <begin position="192"/>
        <end position="212"/>
    </location>
</feature>
<feature type="transmembrane region" description="Helical" evidence="1">
    <location>
        <begin position="218"/>
        <end position="236"/>
    </location>
</feature>
<gene>
    <name evidence="2" type="ORF">Asi03nite_02110</name>
</gene>
<dbReference type="AlphaFoldDB" id="A0A919KBW5"/>
<feature type="transmembrane region" description="Helical" evidence="1">
    <location>
        <begin position="157"/>
        <end position="185"/>
    </location>
</feature>
<dbReference type="Proteomes" id="UP000629619">
    <property type="component" value="Unassembled WGS sequence"/>
</dbReference>
<accession>A0A919KBW5</accession>
<keyword evidence="3" id="KW-1185">Reference proteome</keyword>
<sequence>MALLDRVRARPDLLAGLLAGVLSLAWGLWLARDAGDLAAQYAWTAFVRQHPGSAYNLSWYGGIHPASYSVLSPYLMAWLGVRTTGVLACTGTAVLAGLVLMRSGIPRPLLPALWLSVAVWGNLAAGRVTYLLGLVFALAAALCLLTGNGQNRPRPVLAAVFGTVATLCSPVAGLFIEVLAAALFLTGRRRDAVWLAAGPPVVIGVTSVLFPFSGVQPFPWYAALFTAAAAVAVAVLTPATWRTVRAGAWVYAAGVVLCWILPTPIGSNVERLAVLVSAAFLICAAELRKIKNLRTMVTYGAATALAAWTVIQPLADYARTSAAPAVVADAQPLIAELQRLNSGQGRVEVVPLRSHWEAVGLAPYVNLARGWNRQADVHRNPLFYDGTLTARTYRDWLHEWSVGFVVLPTAEPDNAGVAEAQIITAGQPWLPLVWSDANWRVYQVEGSDPLASTPATVTYAGPAAVTVHLPRPGSTLLRIAWSPWLAVTGATPRACLTRSGSWTELVAQTAGTFTIEARYALDRGTPCPTRSLSSRSRP</sequence>
<protein>
    <submittedName>
        <fullName evidence="2">MFS transporter</fullName>
    </submittedName>
</protein>
<name>A0A919KBW5_9ACTN</name>
<evidence type="ECO:0000313" key="3">
    <source>
        <dbReference type="Proteomes" id="UP000629619"/>
    </source>
</evidence>
<keyword evidence="1" id="KW-1133">Transmembrane helix</keyword>
<feature type="transmembrane region" description="Helical" evidence="1">
    <location>
        <begin position="248"/>
        <end position="265"/>
    </location>
</feature>
<reference evidence="2" key="1">
    <citation type="submission" date="2021-01" db="EMBL/GenBank/DDBJ databases">
        <title>Whole genome shotgun sequence of Actinoplanes siamensis NBRC 109076.</title>
        <authorList>
            <person name="Komaki H."/>
            <person name="Tamura T."/>
        </authorList>
    </citation>
    <scope>NUCLEOTIDE SEQUENCE</scope>
    <source>
        <strain evidence="2">NBRC 109076</strain>
    </source>
</reference>